<feature type="transmembrane region" description="Helical" evidence="5">
    <location>
        <begin position="306"/>
        <end position="326"/>
    </location>
</feature>
<evidence type="ECO:0000256" key="3">
    <source>
        <dbReference type="ARBA" id="ARBA00022989"/>
    </source>
</evidence>
<evidence type="ECO:0000313" key="8">
    <source>
        <dbReference type="Proteomes" id="UP000218238"/>
    </source>
</evidence>
<dbReference type="GO" id="GO:0016020">
    <property type="term" value="C:membrane"/>
    <property type="evidence" value="ECO:0007669"/>
    <property type="project" value="UniProtKB-SubCell"/>
</dbReference>
<proteinExistence type="predicted"/>
<feature type="transmembrane region" description="Helical" evidence="5">
    <location>
        <begin position="209"/>
        <end position="231"/>
    </location>
</feature>
<name>A0A2A2TQ79_9CYAN</name>
<evidence type="ECO:0000256" key="1">
    <source>
        <dbReference type="ARBA" id="ARBA00004141"/>
    </source>
</evidence>
<dbReference type="AlphaFoldDB" id="A0A2A2TQ79"/>
<feature type="transmembrane region" description="Helical" evidence="5">
    <location>
        <begin position="338"/>
        <end position="359"/>
    </location>
</feature>
<sequence length="387" mass="43967">MTLLRYGVWVIAIVLLCLRWKNSIKTALANIYILLLTILILVSFLWSDVFLNTLKDNREIMQMTFFGLYFASRFKIKEQIQIIAASFFIGGVMSLIVVFTDPIIGLHILDHPGAWKGVFGYKNILGSMMLIGTFTFILLPKYENSNSGISYNNKSYKFDTFYKFYKYCGLLLAVFLIVRSTSKTSLIVSIVLLSILFFYSQYRWQGKITVVYLDIAILIIASIATVLIGNWSEILTAIGRDPTLTGRTPMWGAALGKLMERPLFGFGRGAFWSPGSQYAKDVGLALTDGFTPPHGHNGFIDMALDVGLVGLFLFAISFFITYSRALKLAYATQEPENLWYLAFLIFLVMNNLTESFLLYKTNIYWTLYLVVAWTLAKRENIKLETSE</sequence>
<feature type="transmembrane region" description="Helical" evidence="5">
    <location>
        <begin position="160"/>
        <end position="178"/>
    </location>
</feature>
<dbReference type="Pfam" id="PF04932">
    <property type="entry name" value="Wzy_C"/>
    <property type="match status" value="1"/>
</dbReference>
<dbReference type="InterPro" id="IPR007016">
    <property type="entry name" value="O-antigen_ligase-rel_domated"/>
</dbReference>
<feature type="transmembrane region" description="Helical" evidence="5">
    <location>
        <begin position="59"/>
        <end position="76"/>
    </location>
</feature>
<dbReference type="PANTHER" id="PTHR37422:SF17">
    <property type="entry name" value="O-ANTIGEN LIGASE"/>
    <property type="match status" value="1"/>
</dbReference>
<dbReference type="InterPro" id="IPR051533">
    <property type="entry name" value="WaaL-like"/>
</dbReference>
<keyword evidence="2 5" id="KW-0812">Transmembrane</keyword>
<evidence type="ECO:0000256" key="4">
    <source>
        <dbReference type="ARBA" id="ARBA00023136"/>
    </source>
</evidence>
<feature type="transmembrane region" description="Helical" evidence="5">
    <location>
        <begin position="83"/>
        <end position="109"/>
    </location>
</feature>
<keyword evidence="4 5" id="KW-0472">Membrane</keyword>
<comment type="subcellular location">
    <subcellularLocation>
        <location evidence="1">Membrane</location>
        <topology evidence="1">Multi-pass membrane protein</topology>
    </subcellularLocation>
</comment>
<reference evidence="7 8" key="1">
    <citation type="submission" date="2017-08" db="EMBL/GenBank/DDBJ databases">
        <title>Draft genome sequence of filamentous cyanobacterium Calothrix elsteri CCALA 953.</title>
        <authorList>
            <person name="Gagunashvili A.N."/>
            <person name="Elster J."/>
            <person name="Andresson O.S."/>
        </authorList>
    </citation>
    <scope>NUCLEOTIDE SEQUENCE [LARGE SCALE GENOMIC DNA]</scope>
    <source>
        <strain evidence="7 8">CCALA 953</strain>
    </source>
</reference>
<evidence type="ECO:0000259" key="6">
    <source>
        <dbReference type="Pfam" id="PF04932"/>
    </source>
</evidence>
<dbReference type="PANTHER" id="PTHR37422">
    <property type="entry name" value="TEICHURONIC ACID BIOSYNTHESIS PROTEIN TUAE"/>
    <property type="match status" value="1"/>
</dbReference>
<protein>
    <submittedName>
        <fullName evidence="7">O-antigen polymerase</fullName>
    </submittedName>
</protein>
<organism evidence="7 8">
    <name type="scientific">Brunnivagina elsteri CCALA 953</name>
    <dbReference type="NCBI Taxonomy" id="987040"/>
    <lineage>
        <taxon>Bacteria</taxon>
        <taxon>Bacillati</taxon>
        <taxon>Cyanobacteriota</taxon>
        <taxon>Cyanophyceae</taxon>
        <taxon>Nostocales</taxon>
        <taxon>Calotrichaceae</taxon>
        <taxon>Brunnivagina</taxon>
    </lineage>
</organism>
<dbReference type="Proteomes" id="UP000218238">
    <property type="component" value="Unassembled WGS sequence"/>
</dbReference>
<evidence type="ECO:0000256" key="5">
    <source>
        <dbReference type="SAM" id="Phobius"/>
    </source>
</evidence>
<feature type="transmembrane region" description="Helical" evidence="5">
    <location>
        <begin position="29"/>
        <end position="47"/>
    </location>
</feature>
<dbReference type="RefSeq" id="WP_095720213.1">
    <property type="nucleotide sequence ID" value="NZ_NTFS01000015.1"/>
</dbReference>
<feature type="transmembrane region" description="Helical" evidence="5">
    <location>
        <begin position="121"/>
        <end position="139"/>
    </location>
</feature>
<dbReference type="EMBL" id="NTFS01000015">
    <property type="protein sequence ID" value="PAX60298.1"/>
    <property type="molecule type" value="Genomic_DNA"/>
</dbReference>
<keyword evidence="8" id="KW-1185">Reference proteome</keyword>
<feature type="transmembrane region" description="Helical" evidence="5">
    <location>
        <begin position="184"/>
        <end position="202"/>
    </location>
</feature>
<accession>A0A2A2TQ79</accession>
<comment type="caution">
    <text evidence="7">The sequence shown here is derived from an EMBL/GenBank/DDBJ whole genome shotgun (WGS) entry which is preliminary data.</text>
</comment>
<evidence type="ECO:0000313" key="7">
    <source>
        <dbReference type="EMBL" id="PAX60298.1"/>
    </source>
</evidence>
<feature type="domain" description="O-antigen ligase-related" evidence="6">
    <location>
        <begin position="169"/>
        <end position="315"/>
    </location>
</feature>
<dbReference type="OrthoDB" id="4391260at2"/>
<gene>
    <name evidence="7" type="ORF">CK510_02575</name>
</gene>
<evidence type="ECO:0000256" key="2">
    <source>
        <dbReference type="ARBA" id="ARBA00022692"/>
    </source>
</evidence>
<keyword evidence="3 5" id="KW-1133">Transmembrane helix</keyword>